<feature type="region of interest" description="Disordered" evidence="1">
    <location>
        <begin position="805"/>
        <end position="832"/>
    </location>
</feature>
<feature type="compositionally biased region" description="Basic and acidic residues" evidence="1">
    <location>
        <begin position="812"/>
        <end position="824"/>
    </location>
</feature>
<reference evidence="2" key="1">
    <citation type="submission" date="2020-02" db="EMBL/GenBank/DDBJ databases">
        <authorList>
            <person name="Palmer J.M."/>
        </authorList>
    </citation>
    <scope>NUCLEOTIDE SEQUENCE</scope>
    <source>
        <strain evidence="2">EPUS1.4</strain>
        <tissue evidence="2">Thallus</tissue>
    </source>
</reference>
<protein>
    <recommendedName>
        <fullName evidence="4">Pentatricopeptide repeat domain-containing protein</fullName>
    </recommendedName>
</protein>
<comment type="caution">
    <text evidence="2">The sequence shown here is derived from an EMBL/GenBank/DDBJ whole genome shotgun (WGS) entry which is preliminary data.</text>
</comment>
<name>A0A8H7E045_9EURO</name>
<evidence type="ECO:0000256" key="1">
    <source>
        <dbReference type="SAM" id="MobiDB-lite"/>
    </source>
</evidence>
<evidence type="ECO:0000313" key="2">
    <source>
        <dbReference type="EMBL" id="KAF7504477.1"/>
    </source>
</evidence>
<evidence type="ECO:0008006" key="4">
    <source>
        <dbReference type="Google" id="ProtNLM"/>
    </source>
</evidence>
<accession>A0A8H7E045</accession>
<keyword evidence="3" id="KW-1185">Reference proteome</keyword>
<gene>
    <name evidence="2" type="ORF">GJ744_002157</name>
</gene>
<proteinExistence type="predicted"/>
<dbReference type="Proteomes" id="UP000606974">
    <property type="component" value="Unassembled WGS sequence"/>
</dbReference>
<dbReference type="AlphaFoldDB" id="A0A8H7E045"/>
<organism evidence="2 3">
    <name type="scientific">Endocarpon pusillum</name>
    <dbReference type="NCBI Taxonomy" id="364733"/>
    <lineage>
        <taxon>Eukaryota</taxon>
        <taxon>Fungi</taxon>
        <taxon>Dikarya</taxon>
        <taxon>Ascomycota</taxon>
        <taxon>Pezizomycotina</taxon>
        <taxon>Eurotiomycetes</taxon>
        <taxon>Chaetothyriomycetidae</taxon>
        <taxon>Verrucariales</taxon>
        <taxon>Verrucariaceae</taxon>
        <taxon>Endocarpon</taxon>
    </lineage>
</organism>
<dbReference type="OrthoDB" id="5366531at2759"/>
<dbReference type="EMBL" id="JAACFV010000136">
    <property type="protein sequence ID" value="KAF7504477.1"/>
    <property type="molecule type" value="Genomic_DNA"/>
</dbReference>
<evidence type="ECO:0000313" key="3">
    <source>
        <dbReference type="Proteomes" id="UP000606974"/>
    </source>
</evidence>
<sequence length="859" mass="99150">MQRWAGFATKRHGLCFKITHFLYLGNKIQPDVVPRLSERHGLHQRRAGRIQSRSFTQQGLLSSVSQYSSNPNWQSDLESATLSDDRFADLLSDAVRYYIHDVEALDFQSSVTSLVGRNTRLVDQPRYQFDFELWAILLRYRMRAYGGAGIKTIWKYFTRRDRVRLLPANWTTEDHLWGVFVTLGLNDHEFLYAIAEHARQLWQERRMRRSTLYVEVVGGLLESEDSAVAPKFSEIMHPGVSISSEELVQLFEQACKSANPKALEHFRLIRDSVSNHKIYGHIISILCEQDRVVEAMEMHRELLHRHDYPTTFREVEPLIRCLARDNLGLTAFIRPLAKADISFSRQAQKLYDSAKITPSGTSCEEIGLARNKTFGVKRAKISDAFAARFFATKSFSFEFALHGLRLLGLDEVGPLSLRQIALQAGNATLFRQRLAQVDSMELDTGASAYSRVIRKLVREERDSMLMDVINCDQHPDVFEDQQVQFQLRNKYHHEKDWRQLNRTLAVLSLWGDSKQHALNGMLRSALLRKDWPEVSKTTAQLNQNKSPVSNANIILMYQSILRPRTTPWWVPVRGKRMDDLVFLITLWQNSLMSGTDIPTDAWREPLRRLGMMGRWNDLAKACQWLCSFYASDIAPMTNNINDNPAVLPVKPGPRKQVNSSIVNEILHPGFQRAIVHWGFIAGLRAGMVPSRHEEVYLGKNRHLRQVPWVCGIELLRSFQKKYGLRLHDDEIRRACRHRLRQLFSPHGNSRRWYNRQAKAMNRHKLNCYIDWINMVYGDTLIDPLDVRTMSFIYKAGRTESCRVKSLGVGSRSRPEPLTGKEHDASSGGDVDGEDDFVMYRDLFHASWEDYQPAGHNNKK</sequence>